<dbReference type="Pfam" id="PF01453">
    <property type="entry name" value="B_lectin"/>
    <property type="match status" value="1"/>
</dbReference>
<evidence type="ECO:0000259" key="6">
    <source>
        <dbReference type="PROSITE" id="PS50927"/>
    </source>
</evidence>
<dbReference type="PROSITE" id="PS50927">
    <property type="entry name" value="BULB_LECTIN"/>
    <property type="match status" value="1"/>
</dbReference>
<dbReference type="Proteomes" id="UP000823749">
    <property type="component" value="Chromosome 4"/>
</dbReference>
<feature type="region of interest" description="Disordered" evidence="4">
    <location>
        <begin position="312"/>
        <end position="344"/>
    </location>
</feature>
<feature type="signal peptide" evidence="5">
    <location>
        <begin position="1"/>
        <end position="24"/>
    </location>
</feature>
<organism evidence="7 8">
    <name type="scientific">Rhododendron griersonianum</name>
    <dbReference type="NCBI Taxonomy" id="479676"/>
    <lineage>
        <taxon>Eukaryota</taxon>
        <taxon>Viridiplantae</taxon>
        <taxon>Streptophyta</taxon>
        <taxon>Embryophyta</taxon>
        <taxon>Tracheophyta</taxon>
        <taxon>Spermatophyta</taxon>
        <taxon>Magnoliopsida</taxon>
        <taxon>eudicotyledons</taxon>
        <taxon>Gunneridae</taxon>
        <taxon>Pentapetalae</taxon>
        <taxon>asterids</taxon>
        <taxon>Ericales</taxon>
        <taxon>Ericaceae</taxon>
        <taxon>Ericoideae</taxon>
        <taxon>Rhodoreae</taxon>
        <taxon>Rhododendron</taxon>
    </lineage>
</organism>
<keyword evidence="2" id="KW-1015">Disulfide bond</keyword>
<dbReference type="FunFam" id="2.90.10.10:FF:000004">
    <property type="entry name" value="G-type lectin S-receptor-like serine/threonine-protein kinase"/>
    <property type="match status" value="1"/>
</dbReference>
<comment type="caution">
    <text evidence="7">The sequence shown here is derived from an EMBL/GenBank/DDBJ whole genome shotgun (WGS) entry which is preliminary data.</text>
</comment>
<evidence type="ECO:0000313" key="8">
    <source>
        <dbReference type="Proteomes" id="UP000823749"/>
    </source>
</evidence>
<dbReference type="SUPFAM" id="SSF51110">
    <property type="entry name" value="alpha-D-mannose-specific plant lectins"/>
    <property type="match status" value="1"/>
</dbReference>
<evidence type="ECO:0000256" key="3">
    <source>
        <dbReference type="ARBA" id="ARBA00023180"/>
    </source>
</evidence>
<keyword evidence="1 5" id="KW-0732">Signal</keyword>
<reference evidence="7" key="1">
    <citation type="submission" date="2020-08" db="EMBL/GenBank/DDBJ databases">
        <title>Plant Genome Project.</title>
        <authorList>
            <person name="Zhang R.-G."/>
        </authorList>
    </citation>
    <scope>NUCLEOTIDE SEQUENCE</scope>
    <source>
        <strain evidence="7">WSP0</strain>
        <tissue evidence="7">Leaf</tissue>
    </source>
</reference>
<dbReference type="AlphaFoldDB" id="A0AAV6KF55"/>
<dbReference type="InterPro" id="IPR036426">
    <property type="entry name" value="Bulb-type_lectin_dom_sf"/>
</dbReference>
<keyword evidence="3" id="KW-0325">Glycoprotein</keyword>
<evidence type="ECO:0000313" key="7">
    <source>
        <dbReference type="EMBL" id="KAG5551155.1"/>
    </source>
</evidence>
<evidence type="ECO:0000256" key="4">
    <source>
        <dbReference type="SAM" id="MobiDB-lite"/>
    </source>
</evidence>
<dbReference type="InterPro" id="IPR000858">
    <property type="entry name" value="S_locus_glycoprot_dom"/>
</dbReference>
<feature type="chain" id="PRO_5043719864" description="Bulb-type lectin domain-containing protein" evidence="5">
    <location>
        <begin position="25"/>
        <end position="637"/>
    </location>
</feature>
<dbReference type="PANTHER" id="PTHR32444">
    <property type="entry name" value="BULB-TYPE LECTIN DOMAIN-CONTAINING PROTEIN"/>
    <property type="match status" value="1"/>
</dbReference>
<feature type="compositionally biased region" description="Polar residues" evidence="4">
    <location>
        <begin position="330"/>
        <end position="344"/>
    </location>
</feature>
<name>A0AAV6KF55_9ERIC</name>
<proteinExistence type="predicted"/>
<accession>A0AAV6KF55</accession>
<feature type="region of interest" description="Disordered" evidence="4">
    <location>
        <begin position="505"/>
        <end position="544"/>
    </location>
</feature>
<dbReference type="PANTHER" id="PTHR32444:SF183">
    <property type="entry name" value="APPLE DOMAIN-CONTAINING PROTEIN"/>
    <property type="match status" value="1"/>
</dbReference>
<dbReference type="Pfam" id="PF00954">
    <property type="entry name" value="S_locus_glycop"/>
    <property type="match status" value="1"/>
</dbReference>
<evidence type="ECO:0000256" key="2">
    <source>
        <dbReference type="ARBA" id="ARBA00023157"/>
    </source>
</evidence>
<dbReference type="SMART" id="SM00108">
    <property type="entry name" value="B_lectin"/>
    <property type="match status" value="1"/>
</dbReference>
<evidence type="ECO:0000256" key="1">
    <source>
        <dbReference type="ARBA" id="ARBA00022729"/>
    </source>
</evidence>
<evidence type="ECO:0000256" key="5">
    <source>
        <dbReference type="SAM" id="SignalP"/>
    </source>
</evidence>
<dbReference type="Gene3D" id="2.90.10.10">
    <property type="entry name" value="Bulb-type lectin domain"/>
    <property type="match status" value="1"/>
</dbReference>
<keyword evidence="8" id="KW-1185">Reference proteome</keyword>
<feature type="domain" description="Bulb-type lectin" evidence="6">
    <location>
        <begin position="25"/>
        <end position="147"/>
    </location>
</feature>
<dbReference type="EMBL" id="JACTNZ010000004">
    <property type="protein sequence ID" value="KAG5551155.1"/>
    <property type="molecule type" value="Genomic_DNA"/>
</dbReference>
<dbReference type="InterPro" id="IPR001480">
    <property type="entry name" value="Bulb-type_lectin_dom"/>
</dbReference>
<gene>
    <name evidence="7" type="ORF">RHGRI_009546</name>
</gene>
<sequence length="637" mass="71480">MGSFAIPLLLCYTILSTSIPSTTPTDTITPTQTTRVNDTVVSAGGITELGFFTPSGKPNHWYLGIWYKKISTRTVVWVANREIPLTDSLGILQQTQEGNLQLVNSSGSIIWSSNVSRPVQNPVAQLLDNGNLVVREGNDTNPENFSWQSFDFPADNLLAGMKLGRNLKSGLDRYLTSWRSTDDPAPSNFTYRLDPSGYPELILRSGDAVRFRSGPWNGLRFSGFTMLVPNPVYTYGFVFNQEEVYFYFELVNVSAVTRVVLNPSGLIQRFTWVDRTRDWVLYTSAQKDNCDTYTCSGKAILFIPNQTISGDKTFEGKPPGSQPLKRKRNSPSPTSSANSCTGENSVQLATMDRTKVDVDMWSYANEEIFLKILLEEASKEQSVNTRKTRTFNQHQWTSIHNEFTRQVPRTGYSITKMQQKFERLKGPYRLFKNLVKAHTGLGWDSELKTVTAPDGVWDEIIKANSKNEKLRSKGIDHFELLDELLHNSMATGAFVQPGTLGAATSDEERAMFGPPKSIRGDDSMYSDSRKRKSDGSGGSVAKQVRGEQMRAYESVALANERKAGYYEALTINRQQFVAPPVTIKDTIAALDEIQGIVGDTQYWKAYRLMMGPEGPSWREGFMNHQSHNRIAWVSQLN</sequence>
<dbReference type="Pfam" id="PF12776">
    <property type="entry name" value="Myb_DNA-bind_3"/>
    <property type="match status" value="1"/>
</dbReference>
<dbReference type="GO" id="GO:0048544">
    <property type="term" value="P:recognition of pollen"/>
    <property type="evidence" value="ECO:0007669"/>
    <property type="project" value="InterPro"/>
</dbReference>
<protein>
    <recommendedName>
        <fullName evidence="6">Bulb-type lectin domain-containing protein</fullName>
    </recommendedName>
</protein>
<dbReference type="InterPro" id="IPR024752">
    <property type="entry name" value="Myb/SANT-like_dom"/>
</dbReference>
<dbReference type="CDD" id="cd00028">
    <property type="entry name" value="B_lectin"/>
    <property type="match status" value="1"/>
</dbReference>